<reference evidence="1 2" key="1">
    <citation type="journal article" date="2018" name="Front. Plant Sci.">
        <title>Red Clover (Trifolium pratense) and Zigzag Clover (T. medium) - A Picture of Genomic Similarities and Differences.</title>
        <authorList>
            <person name="Dluhosova J."/>
            <person name="Istvanek J."/>
            <person name="Nedelnik J."/>
            <person name="Repkova J."/>
        </authorList>
    </citation>
    <scope>NUCLEOTIDE SEQUENCE [LARGE SCALE GENOMIC DNA]</scope>
    <source>
        <strain evidence="2">cv. 10/8</strain>
        <tissue evidence="1">Leaf</tissue>
    </source>
</reference>
<proteinExistence type="predicted"/>
<name>A0A392SVS7_9FABA</name>
<organism evidence="1 2">
    <name type="scientific">Trifolium medium</name>
    <dbReference type="NCBI Taxonomy" id="97028"/>
    <lineage>
        <taxon>Eukaryota</taxon>
        <taxon>Viridiplantae</taxon>
        <taxon>Streptophyta</taxon>
        <taxon>Embryophyta</taxon>
        <taxon>Tracheophyta</taxon>
        <taxon>Spermatophyta</taxon>
        <taxon>Magnoliopsida</taxon>
        <taxon>eudicotyledons</taxon>
        <taxon>Gunneridae</taxon>
        <taxon>Pentapetalae</taxon>
        <taxon>rosids</taxon>
        <taxon>fabids</taxon>
        <taxon>Fabales</taxon>
        <taxon>Fabaceae</taxon>
        <taxon>Papilionoideae</taxon>
        <taxon>50 kb inversion clade</taxon>
        <taxon>NPAAA clade</taxon>
        <taxon>Hologalegina</taxon>
        <taxon>IRL clade</taxon>
        <taxon>Trifolieae</taxon>
        <taxon>Trifolium</taxon>
    </lineage>
</organism>
<feature type="non-terminal residue" evidence="1">
    <location>
        <position position="31"/>
    </location>
</feature>
<accession>A0A392SVS7</accession>
<dbReference type="EMBL" id="LXQA010440594">
    <property type="protein sequence ID" value="MCI52010.1"/>
    <property type="molecule type" value="Genomic_DNA"/>
</dbReference>
<comment type="caution">
    <text evidence="1">The sequence shown here is derived from an EMBL/GenBank/DDBJ whole genome shotgun (WGS) entry which is preliminary data.</text>
</comment>
<evidence type="ECO:0000313" key="1">
    <source>
        <dbReference type="EMBL" id="MCI52010.1"/>
    </source>
</evidence>
<evidence type="ECO:0000313" key="2">
    <source>
        <dbReference type="Proteomes" id="UP000265520"/>
    </source>
</evidence>
<dbReference type="Proteomes" id="UP000265520">
    <property type="component" value="Unassembled WGS sequence"/>
</dbReference>
<sequence>MQLQELASQLIDPWNLMDTPPEERKLFDHVT</sequence>
<protein>
    <submittedName>
        <fullName evidence="1">65-kDa microtubule-associated protein 1-like</fullName>
    </submittedName>
</protein>
<dbReference type="AlphaFoldDB" id="A0A392SVS7"/>
<keyword evidence="2" id="KW-1185">Reference proteome</keyword>